<accession>A0ABV9KEX7</accession>
<feature type="signal peptide" evidence="1">
    <location>
        <begin position="1"/>
        <end position="19"/>
    </location>
</feature>
<proteinExistence type="predicted"/>
<feature type="chain" id="PRO_5045888631" evidence="1">
    <location>
        <begin position="20"/>
        <end position="128"/>
    </location>
</feature>
<reference evidence="3" key="1">
    <citation type="journal article" date="2019" name="Int. J. Syst. Evol. Microbiol.">
        <title>The Global Catalogue of Microorganisms (GCM) 10K type strain sequencing project: providing services to taxonomists for standard genome sequencing and annotation.</title>
        <authorList>
            <consortium name="The Broad Institute Genomics Platform"/>
            <consortium name="The Broad Institute Genome Sequencing Center for Infectious Disease"/>
            <person name="Wu L."/>
            <person name="Ma J."/>
        </authorList>
    </citation>
    <scope>NUCLEOTIDE SEQUENCE [LARGE SCALE GENOMIC DNA]</scope>
    <source>
        <strain evidence="3">CGMCC 4.7283</strain>
    </source>
</reference>
<gene>
    <name evidence="2" type="ORF">ACFO5X_08775</name>
</gene>
<protein>
    <submittedName>
        <fullName evidence="2">Uncharacterized protein</fullName>
    </submittedName>
</protein>
<dbReference type="RefSeq" id="WP_380716967.1">
    <property type="nucleotide sequence ID" value="NZ_JBHSGI010000005.1"/>
</dbReference>
<keyword evidence="3" id="KW-1185">Reference proteome</keyword>
<keyword evidence="1" id="KW-0732">Signal</keyword>
<comment type="caution">
    <text evidence="2">The sequence shown here is derived from an EMBL/GenBank/DDBJ whole genome shotgun (WGS) entry which is preliminary data.</text>
</comment>
<dbReference type="Proteomes" id="UP001595973">
    <property type="component" value="Unassembled WGS sequence"/>
</dbReference>
<dbReference type="EMBL" id="JBHSGI010000005">
    <property type="protein sequence ID" value="MFC4668644.1"/>
    <property type="molecule type" value="Genomic_DNA"/>
</dbReference>
<evidence type="ECO:0000313" key="2">
    <source>
        <dbReference type="EMBL" id="MFC4668644.1"/>
    </source>
</evidence>
<evidence type="ECO:0000256" key="1">
    <source>
        <dbReference type="SAM" id="SignalP"/>
    </source>
</evidence>
<name>A0ABV9KEX7_9RHOB</name>
<evidence type="ECO:0000313" key="3">
    <source>
        <dbReference type="Proteomes" id="UP001595973"/>
    </source>
</evidence>
<sequence length="128" mass="13509">MRSALAIAGLCAVPYGAMAQSTATGVGAGWLLLPPERQQGTEVPSDQEARAAAEAAVAVIQDPDTKTYFCNRQLQEAERAVARLLENMSYTLTITAKGAAPEFPGDVTCVLTSTRTVDINTSPLEPKN</sequence>
<organism evidence="2 3">
    <name type="scientific">Seohaeicola nanhaiensis</name>
    <dbReference type="NCBI Taxonomy" id="1387282"/>
    <lineage>
        <taxon>Bacteria</taxon>
        <taxon>Pseudomonadati</taxon>
        <taxon>Pseudomonadota</taxon>
        <taxon>Alphaproteobacteria</taxon>
        <taxon>Rhodobacterales</taxon>
        <taxon>Roseobacteraceae</taxon>
        <taxon>Seohaeicola</taxon>
    </lineage>
</organism>